<dbReference type="PANTHER" id="PTHR42951">
    <property type="entry name" value="METALLO-BETA-LACTAMASE DOMAIN-CONTAINING"/>
    <property type="match status" value="1"/>
</dbReference>
<dbReference type="HOGENOM" id="CLU_056342_5_2_11"/>
<dbReference type="SUPFAM" id="SSF56281">
    <property type="entry name" value="Metallo-hydrolase/oxidoreductase"/>
    <property type="match status" value="1"/>
</dbReference>
<gene>
    <name evidence="3" type="ordered locus">Intca_2860</name>
</gene>
<evidence type="ECO:0000313" key="4">
    <source>
        <dbReference type="Proteomes" id="UP000008914"/>
    </source>
</evidence>
<organism evidence="3 4">
    <name type="scientific">Intrasporangium calvum (strain ATCC 23552 / DSM 43043 / JCM 3097 / NBRC 12989 / NCIMB 10167 / NRRL B-3866 / 7 KIP)</name>
    <dbReference type="NCBI Taxonomy" id="710696"/>
    <lineage>
        <taxon>Bacteria</taxon>
        <taxon>Bacillati</taxon>
        <taxon>Actinomycetota</taxon>
        <taxon>Actinomycetes</taxon>
        <taxon>Micrococcales</taxon>
        <taxon>Intrasporangiaceae</taxon>
        <taxon>Intrasporangium</taxon>
    </lineage>
</organism>
<dbReference type="RefSeq" id="WP_013493671.1">
    <property type="nucleotide sequence ID" value="NC_014830.1"/>
</dbReference>
<sequence>MGSGFREVADRVFVARYPQWDVNVGLILGRDGAVVVDTRASLLQGFGVLDDIRRLGSDIEVRHVVNTHVHFDHTFGNGAFTAATVHAHANVARSVEGDAARIKNLFRADPGDHPQAGYTSRDVVEVCATAVRPPDRTFEHSATIDLGDRAVTMSWAGRGHTDGDISVHVDDAGAMFLGDLVEESAPPAFGADSWPLEWADTLGEHLGWLDLSSVVVPGHGTPVDTEFVRRQRDDVAMVGRVIRERHDEGWSLDAALAEPDPRLPYALDRLEAAFSRGWEQAVVDGADGPAGAAGAPNPLPTGPLPTGPMPA</sequence>
<dbReference type="InterPro" id="IPR001279">
    <property type="entry name" value="Metallo-B-lactamas"/>
</dbReference>
<dbReference type="Proteomes" id="UP000008914">
    <property type="component" value="Chromosome"/>
</dbReference>
<dbReference type="STRING" id="710696.Intca_2860"/>
<dbReference type="Gene3D" id="3.60.15.10">
    <property type="entry name" value="Ribonuclease Z/Hydroxyacylglutathione hydrolase-like"/>
    <property type="match status" value="1"/>
</dbReference>
<proteinExistence type="predicted"/>
<dbReference type="PANTHER" id="PTHR42951:SF4">
    <property type="entry name" value="ACYL-COENZYME A THIOESTERASE MBLAC2"/>
    <property type="match status" value="1"/>
</dbReference>
<dbReference type="OrthoDB" id="2273115at2"/>
<dbReference type="InterPro" id="IPR036866">
    <property type="entry name" value="RibonucZ/Hydroxyglut_hydro"/>
</dbReference>
<feature type="domain" description="Metallo-beta-lactamase" evidence="2">
    <location>
        <begin position="21"/>
        <end position="219"/>
    </location>
</feature>
<feature type="region of interest" description="Disordered" evidence="1">
    <location>
        <begin position="285"/>
        <end position="311"/>
    </location>
</feature>
<dbReference type="KEGG" id="ica:Intca_2860"/>
<keyword evidence="4" id="KW-1185">Reference proteome</keyword>
<evidence type="ECO:0000313" key="3">
    <source>
        <dbReference type="EMBL" id="ADU49359.1"/>
    </source>
</evidence>
<dbReference type="SMART" id="SM00849">
    <property type="entry name" value="Lactamase_B"/>
    <property type="match status" value="1"/>
</dbReference>
<name>E6SAB1_INTC7</name>
<reference evidence="3 4" key="1">
    <citation type="journal article" date="2010" name="Stand. Genomic Sci.">
        <title>Complete genome sequence of Intrasporangium calvum type strain (7 KIP).</title>
        <authorList>
            <person name="Del Rio T.G."/>
            <person name="Chertkov O."/>
            <person name="Yasawong M."/>
            <person name="Lucas S."/>
            <person name="Deshpande S."/>
            <person name="Cheng J.F."/>
            <person name="Detter C."/>
            <person name="Tapia R."/>
            <person name="Han C."/>
            <person name="Goodwin L."/>
            <person name="Pitluck S."/>
            <person name="Liolios K."/>
            <person name="Ivanova N."/>
            <person name="Mavromatis K."/>
            <person name="Pati A."/>
            <person name="Chen A."/>
            <person name="Palaniappan K."/>
            <person name="Land M."/>
            <person name="Hauser L."/>
            <person name="Chang Y.J."/>
            <person name="Jeffries C.D."/>
            <person name="Rohde M."/>
            <person name="Pukall R."/>
            <person name="Sikorski J."/>
            <person name="Goker M."/>
            <person name="Woyke T."/>
            <person name="Bristow J."/>
            <person name="Eisen J.A."/>
            <person name="Markowitz V."/>
            <person name="Hugenholtz P."/>
            <person name="Kyrpides N.C."/>
            <person name="Klenk H.P."/>
            <person name="Lapidus A."/>
        </authorList>
    </citation>
    <scope>NUCLEOTIDE SEQUENCE [LARGE SCALE GENOMIC DNA]</scope>
    <source>
        <strain evidence="4">ATCC 23552 / DSM 43043 / JCM 3097 / NBRC 12989 / 7 KIP</strain>
    </source>
</reference>
<evidence type="ECO:0000259" key="2">
    <source>
        <dbReference type="SMART" id="SM00849"/>
    </source>
</evidence>
<feature type="compositionally biased region" description="Low complexity" evidence="1">
    <location>
        <begin position="285"/>
        <end position="296"/>
    </location>
</feature>
<protein>
    <submittedName>
        <fullName evidence="3">Beta-lactamase domain protein</fullName>
    </submittedName>
</protein>
<dbReference type="Pfam" id="PF00753">
    <property type="entry name" value="Lactamase_B"/>
    <property type="match status" value="1"/>
</dbReference>
<accession>E6SAB1</accession>
<feature type="compositionally biased region" description="Pro residues" evidence="1">
    <location>
        <begin position="297"/>
        <end position="311"/>
    </location>
</feature>
<dbReference type="CDD" id="cd16282">
    <property type="entry name" value="metallo-hydrolase-like_MBL-fold"/>
    <property type="match status" value="1"/>
</dbReference>
<dbReference type="AlphaFoldDB" id="E6SAB1"/>
<dbReference type="InterPro" id="IPR050855">
    <property type="entry name" value="NDM-1-like"/>
</dbReference>
<dbReference type="eggNOG" id="COG0491">
    <property type="taxonomic scope" value="Bacteria"/>
</dbReference>
<evidence type="ECO:0000256" key="1">
    <source>
        <dbReference type="SAM" id="MobiDB-lite"/>
    </source>
</evidence>
<dbReference type="EMBL" id="CP002343">
    <property type="protein sequence ID" value="ADU49359.1"/>
    <property type="molecule type" value="Genomic_DNA"/>
</dbReference>